<evidence type="ECO:0000313" key="1">
    <source>
        <dbReference type="EMBL" id="MBK1666543.1"/>
    </source>
</evidence>
<protein>
    <recommendedName>
        <fullName evidence="3">DUF222 domain-containing protein</fullName>
    </recommendedName>
</protein>
<evidence type="ECO:0000313" key="2">
    <source>
        <dbReference type="Proteomes" id="UP001296873"/>
    </source>
</evidence>
<dbReference type="RefSeq" id="WP_200338593.1">
    <property type="nucleotide sequence ID" value="NZ_NRRL01000001.1"/>
</dbReference>
<reference evidence="1 2" key="1">
    <citation type="journal article" date="2020" name="Microorganisms">
        <title>Osmotic Adaptation and Compatible Solute Biosynthesis of Phototrophic Bacteria as Revealed from Genome Analyses.</title>
        <authorList>
            <person name="Imhoff J.F."/>
            <person name="Rahn T."/>
            <person name="Kunzel S."/>
            <person name="Keller A."/>
            <person name="Neulinger S.C."/>
        </authorList>
    </citation>
    <scope>NUCLEOTIDE SEQUENCE [LARGE SCALE GENOMIC DNA]</scope>
    <source>
        <strain evidence="1 2">DSM 9895</strain>
    </source>
</reference>
<keyword evidence="2" id="KW-1185">Reference proteome</keyword>
<evidence type="ECO:0008006" key="3">
    <source>
        <dbReference type="Google" id="ProtNLM"/>
    </source>
</evidence>
<dbReference type="EMBL" id="NRRL01000001">
    <property type="protein sequence ID" value="MBK1666543.1"/>
    <property type="molecule type" value="Genomic_DNA"/>
</dbReference>
<name>A0ABS1DAB4_9PROT</name>
<organism evidence="1 2">
    <name type="scientific">Rhodovibrio sodomensis</name>
    <dbReference type="NCBI Taxonomy" id="1088"/>
    <lineage>
        <taxon>Bacteria</taxon>
        <taxon>Pseudomonadati</taxon>
        <taxon>Pseudomonadota</taxon>
        <taxon>Alphaproteobacteria</taxon>
        <taxon>Rhodospirillales</taxon>
        <taxon>Rhodovibrionaceae</taxon>
        <taxon>Rhodovibrio</taxon>
    </lineage>
</organism>
<sequence>MTRVRLPKLFAADYLDRSPIESEDQQRHFQVVAETSRTITLDATTRGLRDLLDDAEHYAEPGNISRDHIELIRSARRCLPHLRRALGSH</sequence>
<accession>A0ABS1DAB4</accession>
<comment type="caution">
    <text evidence="1">The sequence shown here is derived from an EMBL/GenBank/DDBJ whole genome shotgun (WGS) entry which is preliminary data.</text>
</comment>
<dbReference type="Proteomes" id="UP001296873">
    <property type="component" value="Unassembled WGS sequence"/>
</dbReference>
<gene>
    <name evidence="1" type="ORF">CKO28_00615</name>
</gene>
<proteinExistence type="predicted"/>